<keyword evidence="1" id="KW-0645">Protease</keyword>
<protein>
    <submittedName>
        <fullName evidence="1">Gag protease polyprotein</fullName>
    </submittedName>
</protein>
<keyword evidence="2" id="KW-1185">Reference proteome</keyword>
<proteinExistence type="predicted"/>
<evidence type="ECO:0000313" key="2">
    <source>
        <dbReference type="Proteomes" id="UP000325315"/>
    </source>
</evidence>
<gene>
    <name evidence="1" type="ORF">EPI10_011659</name>
</gene>
<organism evidence="1 2">
    <name type="scientific">Gossypium australe</name>
    <dbReference type="NCBI Taxonomy" id="47621"/>
    <lineage>
        <taxon>Eukaryota</taxon>
        <taxon>Viridiplantae</taxon>
        <taxon>Streptophyta</taxon>
        <taxon>Embryophyta</taxon>
        <taxon>Tracheophyta</taxon>
        <taxon>Spermatophyta</taxon>
        <taxon>Magnoliopsida</taxon>
        <taxon>eudicotyledons</taxon>
        <taxon>Gunneridae</taxon>
        <taxon>Pentapetalae</taxon>
        <taxon>rosids</taxon>
        <taxon>malvids</taxon>
        <taxon>Malvales</taxon>
        <taxon>Malvaceae</taxon>
        <taxon>Malvoideae</taxon>
        <taxon>Gossypium</taxon>
    </lineage>
</organism>
<dbReference type="OrthoDB" id="1749844at2759"/>
<sequence>MFALAIRGCGISGGGSVSRGGARKGVKLPWILTFLYNVELVKLGNIELETSKVAMISNLRTICEFPDVFCEALSGLPPDQEVEFIIKMFFGKVPVSISSYRMALTELKELKV</sequence>
<accession>A0A5B6W9M9</accession>
<keyword evidence="1" id="KW-0378">Hydrolase</keyword>
<dbReference type="Proteomes" id="UP000325315">
    <property type="component" value="Unassembled WGS sequence"/>
</dbReference>
<dbReference type="GO" id="GO:0006508">
    <property type="term" value="P:proteolysis"/>
    <property type="evidence" value="ECO:0007669"/>
    <property type="project" value="UniProtKB-KW"/>
</dbReference>
<comment type="caution">
    <text evidence="1">The sequence shown here is derived from an EMBL/GenBank/DDBJ whole genome shotgun (WGS) entry which is preliminary data.</text>
</comment>
<dbReference type="EMBL" id="SMMG02000004">
    <property type="protein sequence ID" value="KAA3477798.1"/>
    <property type="molecule type" value="Genomic_DNA"/>
</dbReference>
<reference evidence="2" key="1">
    <citation type="journal article" date="2019" name="Plant Biotechnol. J.">
        <title>Genome sequencing of the Australian wild diploid species Gossypium australe highlights disease resistance and delayed gland morphogenesis.</title>
        <authorList>
            <person name="Cai Y."/>
            <person name="Cai X."/>
            <person name="Wang Q."/>
            <person name="Wang P."/>
            <person name="Zhang Y."/>
            <person name="Cai C."/>
            <person name="Xu Y."/>
            <person name="Wang K."/>
            <person name="Zhou Z."/>
            <person name="Wang C."/>
            <person name="Geng S."/>
            <person name="Li B."/>
            <person name="Dong Q."/>
            <person name="Hou Y."/>
            <person name="Wang H."/>
            <person name="Ai P."/>
            <person name="Liu Z."/>
            <person name="Yi F."/>
            <person name="Sun M."/>
            <person name="An G."/>
            <person name="Cheng J."/>
            <person name="Zhang Y."/>
            <person name="Shi Q."/>
            <person name="Xie Y."/>
            <person name="Shi X."/>
            <person name="Chang Y."/>
            <person name="Huang F."/>
            <person name="Chen Y."/>
            <person name="Hong S."/>
            <person name="Mi L."/>
            <person name="Sun Q."/>
            <person name="Zhang L."/>
            <person name="Zhou B."/>
            <person name="Peng R."/>
            <person name="Zhang X."/>
            <person name="Liu F."/>
        </authorList>
    </citation>
    <scope>NUCLEOTIDE SEQUENCE [LARGE SCALE GENOMIC DNA]</scope>
    <source>
        <strain evidence="2">cv. PA1801</strain>
    </source>
</reference>
<dbReference type="GO" id="GO:0008233">
    <property type="term" value="F:peptidase activity"/>
    <property type="evidence" value="ECO:0007669"/>
    <property type="project" value="UniProtKB-KW"/>
</dbReference>
<evidence type="ECO:0000313" key="1">
    <source>
        <dbReference type="EMBL" id="KAA3477798.1"/>
    </source>
</evidence>
<name>A0A5B6W9M9_9ROSI</name>
<dbReference type="AlphaFoldDB" id="A0A5B6W9M9"/>